<dbReference type="EMBL" id="JAQLXW010000011">
    <property type="protein sequence ID" value="MDB8004188.1"/>
    <property type="molecule type" value="Genomic_DNA"/>
</dbReference>
<dbReference type="Gene3D" id="1.20.1260.10">
    <property type="match status" value="1"/>
</dbReference>
<name>A0A174ZCW4_9FIRM</name>
<dbReference type="Proteomes" id="UP000095662">
    <property type="component" value="Unassembled WGS sequence"/>
</dbReference>
<gene>
    <name evidence="1" type="ORF">ERS852540_00770</name>
    <name evidence="2" type="ORF">PNE09_08935</name>
</gene>
<protein>
    <submittedName>
        <fullName evidence="1">Uncharacterized protein</fullName>
    </submittedName>
</protein>
<dbReference type="AlphaFoldDB" id="A0A174ZCW4"/>
<dbReference type="EMBL" id="CZBY01000004">
    <property type="protein sequence ID" value="CUQ83852.1"/>
    <property type="molecule type" value="Genomic_DNA"/>
</dbReference>
<proteinExistence type="predicted"/>
<accession>A0A174ZCW4</accession>
<reference evidence="2" key="2">
    <citation type="submission" date="2023-01" db="EMBL/GenBank/DDBJ databases">
        <title>Human gut microbiome strain richness.</title>
        <authorList>
            <person name="Chen-Liaw A."/>
        </authorList>
    </citation>
    <scope>NUCLEOTIDE SEQUENCE</scope>
    <source>
        <strain evidence="2">1001283st1_G1_1001283B150217_161031</strain>
    </source>
</reference>
<reference evidence="1 3" key="1">
    <citation type="submission" date="2015-09" db="EMBL/GenBank/DDBJ databases">
        <authorList>
            <consortium name="Pathogen Informatics"/>
        </authorList>
    </citation>
    <scope>NUCLEOTIDE SEQUENCE [LARGE SCALE GENOMIC DNA]</scope>
    <source>
        <strain evidence="1 3">2789STDY5834928</strain>
    </source>
</reference>
<evidence type="ECO:0000313" key="3">
    <source>
        <dbReference type="Proteomes" id="UP000095662"/>
    </source>
</evidence>
<dbReference type="Proteomes" id="UP001210809">
    <property type="component" value="Unassembled WGS sequence"/>
</dbReference>
<dbReference type="InterPro" id="IPR012347">
    <property type="entry name" value="Ferritin-like"/>
</dbReference>
<organism evidence="1 3">
    <name type="scientific">[Eubacterium] siraeum</name>
    <dbReference type="NCBI Taxonomy" id="39492"/>
    <lineage>
        <taxon>Bacteria</taxon>
        <taxon>Bacillati</taxon>
        <taxon>Bacillota</taxon>
        <taxon>Clostridia</taxon>
        <taxon>Eubacteriales</taxon>
        <taxon>Oscillospiraceae</taxon>
        <taxon>Oscillospiraceae incertae sedis</taxon>
    </lineage>
</organism>
<evidence type="ECO:0000313" key="1">
    <source>
        <dbReference type="EMBL" id="CUQ83852.1"/>
    </source>
</evidence>
<evidence type="ECO:0000313" key="2">
    <source>
        <dbReference type="EMBL" id="MDB8004188.1"/>
    </source>
</evidence>
<dbReference type="STRING" id="39492.ERS852540_00770"/>
<sequence length="65" mass="7258">MSDMLSYEAVQLKKLLAEEKDIRNRYISAAEEISDPQLKEKLQKCAAVHGSHISVINGLTGEKND</sequence>